<dbReference type="InterPro" id="IPR036497">
    <property type="entry name" value="GLTP_sf"/>
</dbReference>
<dbReference type="SUPFAM" id="SSF110004">
    <property type="entry name" value="Glycolipid transfer protein, GLTP"/>
    <property type="match status" value="1"/>
</dbReference>
<feature type="domain" description="Glycolipid transfer protein" evidence="1">
    <location>
        <begin position="38"/>
        <end position="90"/>
    </location>
</feature>
<dbReference type="InterPro" id="IPR014830">
    <property type="entry name" value="Glycolipid_transfer_prot_dom"/>
</dbReference>
<evidence type="ECO:0000313" key="3">
    <source>
        <dbReference type="Proteomes" id="UP001168098"/>
    </source>
</evidence>
<evidence type="ECO:0000313" key="2">
    <source>
        <dbReference type="EMBL" id="KAJ9689346.1"/>
    </source>
</evidence>
<gene>
    <name evidence="2" type="ORF">PVL29_014835</name>
</gene>
<evidence type="ECO:0000259" key="1">
    <source>
        <dbReference type="Pfam" id="PF08718"/>
    </source>
</evidence>
<name>A0AA38ZHT5_VITRO</name>
<dbReference type="Pfam" id="PF08718">
    <property type="entry name" value="GLTP"/>
    <property type="match status" value="1"/>
</dbReference>
<keyword evidence="3" id="KW-1185">Reference proteome</keyword>
<dbReference type="GO" id="GO:0005737">
    <property type="term" value="C:cytoplasm"/>
    <property type="evidence" value="ECO:0007669"/>
    <property type="project" value="InterPro"/>
</dbReference>
<dbReference type="EMBL" id="JARBHA010000011">
    <property type="protein sequence ID" value="KAJ9689346.1"/>
    <property type="molecule type" value="Genomic_DNA"/>
</dbReference>
<comment type="caution">
    <text evidence="2">The sequence shown here is derived from an EMBL/GenBank/DDBJ whole genome shotgun (WGS) entry which is preliminary data.</text>
</comment>
<sequence length="123" mass="14160">MKYKYCRFKCLNSNTYDLNILKSILRQVSSEAAPSIVMLRVMLEENSVEGAVSKSYEQSFAAFHGWATRTAVFASLPHLPTRVKLMKNLKENALLIHQLYILVQYIHGLFHSRESAKQLLEQI</sequence>
<accession>A0AA38ZHT5</accession>
<dbReference type="GO" id="GO:0120013">
    <property type="term" value="F:lipid transfer activity"/>
    <property type="evidence" value="ECO:0007669"/>
    <property type="project" value="InterPro"/>
</dbReference>
<reference evidence="2 3" key="1">
    <citation type="journal article" date="2023" name="BMC Biotechnol.">
        <title>Vitis rotundifolia cv Carlos genome sequencing.</title>
        <authorList>
            <person name="Huff M."/>
            <person name="Hulse-Kemp A."/>
            <person name="Scheffler B."/>
            <person name="Youngblood R."/>
            <person name="Simpson S."/>
            <person name="Babiker E."/>
            <person name="Staton M."/>
        </authorList>
    </citation>
    <scope>NUCLEOTIDE SEQUENCE [LARGE SCALE GENOMIC DNA]</scope>
    <source>
        <tissue evidence="2">Leaf</tissue>
    </source>
</reference>
<proteinExistence type="predicted"/>
<protein>
    <recommendedName>
        <fullName evidence="1">Glycolipid transfer protein domain-containing protein</fullName>
    </recommendedName>
</protein>
<dbReference type="Gene3D" id="1.10.3520.10">
    <property type="entry name" value="Glycolipid transfer protein"/>
    <property type="match status" value="1"/>
</dbReference>
<dbReference type="Proteomes" id="UP001168098">
    <property type="component" value="Unassembled WGS sequence"/>
</dbReference>
<dbReference type="AlphaFoldDB" id="A0AA38ZHT5"/>
<organism evidence="2 3">
    <name type="scientific">Vitis rotundifolia</name>
    <name type="common">Muscadine grape</name>
    <dbReference type="NCBI Taxonomy" id="103349"/>
    <lineage>
        <taxon>Eukaryota</taxon>
        <taxon>Viridiplantae</taxon>
        <taxon>Streptophyta</taxon>
        <taxon>Embryophyta</taxon>
        <taxon>Tracheophyta</taxon>
        <taxon>Spermatophyta</taxon>
        <taxon>Magnoliopsida</taxon>
        <taxon>eudicotyledons</taxon>
        <taxon>Gunneridae</taxon>
        <taxon>Pentapetalae</taxon>
        <taxon>rosids</taxon>
        <taxon>Vitales</taxon>
        <taxon>Vitaceae</taxon>
        <taxon>Viteae</taxon>
        <taxon>Vitis</taxon>
    </lineage>
</organism>